<name>A0A0C7PWA7_PARSO</name>
<feature type="compositionally biased region" description="Low complexity" evidence="1">
    <location>
        <begin position="358"/>
        <end position="376"/>
    </location>
</feature>
<dbReference type="RefSeq" id="WP_055336085.1">
    <property type="nucleotide sequence ID" value="NZ_CDNF01000014.1"/>
</dbReference>
<dbReference type="EMBL" id="CEKZ01000003">
    <property type="protein sequence ID" value="CEQ04325.1"/>
    <property type="molecule type" value="Genomic_DNA"/>
</dbReference>
<gene>
    <name evidence="3" type="ORF">R28058_20581</name>
</gene>
<dbReference type="OrthoDB" id="9810153at2"/>
<feature type="signal peptide" evidence="2">
    <location>
        <begin position="1"/>
        <end position="26"/>
    </location>
</feature>
<proteinExistence type="predicted"/>
<sequence length="422" mass="46069">MSIKKKIISIVICSTMVLGSISLVFADSSKVVTLGANLTPEQKQTMLKYFGVNKNDAVILDVNNQEERKYLEGIAPESQIGTKTYSCAYVEPTKSGSGINVKTANITWVTSSMIASTLASLGITDANCVIAANFPVSGTGALTGVMKAYEDATGKPLDEKKKEIATEELVVTGDLGQDVGKDKATGIINDIKTQVIKNNTSDTVQIADTINNITNNYNVTLSPEQQKQIENLMLKISKQDYNYKEMKDALESVSNTVNDHLKELGESVNNSGILDTVKGWFDGIGNWVSNLFGGENKDLGILENTNDKLLGDNAKIDATDKNAINLPSNEEVEGFFTKVWNWFTGLFNNEPKKEESTDNNNPQNENTNNESNTNEINADENANNSEQSTNLENKDNNVNHNNDVNNINDANSEADKNTQQSN</sequence>
<evidence type="ECO:0000313" key="4">
    <source>
        <dbReference type="Proteomes" id="UP000049127"/>
    </source>
</evidence>
<protein>
    <submittedName>
        <fullName evidence="3">Extracellular protein</fullName>
    </submittedName>
</protein>
<keyword evidence="2" id="KW-0732">Signal</keyword>
<dbReference type="Proteomes" id="UP000049127">
    <property type="component" value="Unassembled WGS sequence"/>
</dbReference>
<evidence type="ECO:0000256" key="2">
    <source>
        <dbReference type="SAM" id="SignalP"/>
    </source>
</evidence>
<reference evidence="3 4" key="1">
    <citation type="submission" date="2015-01" db="EMBL/GenBank/DDBJ databases">
        <authorList>
            <person name="Aslett A.Martin."/>
            <person name="De Silva Nishadi"/>
        </authorList>
    </citation>
    <scope>NUCLEOTIDE SEQUENCE [LARGE SCALE GENOMIC DNA]</scope>
    <source>
        <strain evidence="3 4">R28058</strain>
    </source>
</reference>
<organism evidence="3 4">
    <name type="scientific">Paraclostridium sordellii</name>
    <name type="common">Clostridium sordellii</name>
    <dbReference type="NCBI Taxonomy" id="1505"/>
    <lineage>
        <taxon>Bacteria</taxon>
        <taxon>Bacillati</taxon>
        <taxon>Bacillota</taxon>
        <taxon>Clostridia</taxon>
        <taxon>Peptostreptococcales</taxon>
        <taxon>Peptostreptococcaceae</taxon>
        <taxon>Paraclostridium</taxon>
    </lineage>
</organism>
<dbReference type="InterPro" id="IPR009343">
    <property type="entry name" value="DUF1002"/>
</dbReference>
<evidence type="ECO:0000256" key="1">
    <source>
        <dbReference type="SAM" id="MobiDB-lite"/>
    </source>
</evidence>
<feature type="chain" id="PRO_5006553348" evidence="2">
    <location>
        <begin position="27"/>
        <end position="422"/>
    </location>
</feature>
<dbReference type="Pfam" id="PF06207">
    <property type="entry name" value="DUF1002"/>
    <property type="match status" value="1"/>
</dbReference>
<feature type="compositionally biased region" description="Low complexity" evidence="1">
    <location>
        <begin position="398"/>
        <end position="411"/>
    </location>
</feature>
<feature type="region of interest" description="Disordered" evidence="1">
    <location>
        <begin position="350"/>
        <end position="422"/>
    </location>
</feature>
<dbReference type="AlphaFoldDB" id="A0A0C7PWA7"/>
<accession>A0A0C7PWA7</accession>
<evidence type="ECO:0000313" key="3">
    <source>
        <dbReference type="EMBL" id="CEQ04325.1"/>
    </source>
</evidence>
<feature type="compositionally biased region" description="Polar residues" evidence="1">
    <location>
        <begin position="380"/>
        <end position="389"/>
    </location>
</feature>